<proteinExistence type="predicted"/>
<keyword evidence="2" id="KW-1185">Reference proteome</keyword>
<dbReference type="InterPro" id="IPR029044">
    <property type="entry name" value="Nucleotide-diphossugar_trans"/>
</dbReference>
<evidence type="ECO:0000313" key="1">
    <source>
        <dbReference type="EMBL" id="GAA1668311.1"/>
    </source>
</evidence>
<sequence>MMPARVVAIVQARMGSTRLPGKVLRPLRDRPVLAWVVRAARAAESVSDVVIATSTESRDDPLVHFAEEIGCRVIRGSETDVLSRFALAADVTGADAIVRLTADCPLLDPRLIDQVVALWSADPHLDYVSTTLVRSLPRGLDVELVSRSALDRADASAGSHHRVHVTSWLYREGSTERTAGIVVQPDHSRLRVTLDTAQDAALLDALVPLLPTDRPPSWRDVVSVLSTRPDLVAINADVRQKPLDEG</sequence>
<dbReference type="Proteomes" id="UP001500596">
    <property type="component" value="Unassembled WGS sequence"/>
</dbReference>
<dbReference type="CDD" id="cd02518">
    <property type="entry name" value="GT2_SpsF"/>
    <property type="match status" value="1"/>
</dbReference>
<name>A0ABP4SDW4_9MICO</name>
<gene>
    <name evidence="1" type="ORF">GCM10009807_10550</name>
</gene>
<dbReference type="PANTHER" id="PTHR42866">
    <property type="entry name" value="3-DEOXY-MANNO-OCTULOSONATE CYTIDYLYLTRANSFERASE"/>
    <property type="match status" value="1"/>
</dbReference>
<reference evidence="2" key="1">
    <citation type="journal article" date="2019" name="Int. J. Syst. Evol. Microbiol.">
        <title>The Global Catalogue of Microorganisms (GCM) 10K type strain sequencing project: providing services to taxonomists for standard genome sequencing and annotation.</title>
        <authorList>
            <consortium name="The Broad Institute Genomics Platform"/>
            <consortium name="The Broad Institute Genome Sequencing Center for Infectious Disease"/>
            <person name="Wu L."/>
            <person name="Ma J."/>
        </authorList>
    </citation>
    <scope>NUCLEOTIDE SEQUENCE [LARGE SCALE GENOMIC DNA]</scope>
    <source>
        <strain evidence="2">JCM 15575</strain>
    </source>
</reference>
<protein>
    <submittedName>
        <fullName evidence="1">Glycosyltransferase family protein</fullName>
    </submittedName>
</protein>
<comment type="caution">
    <text evidence="1">The sequence shown here is derived from an EMBL/GenBank/DDBJ whole genome shotgun (WGS) entry which is preliminary data.</text>
</comment>
<accession>A0ABP4SDW4</accession>
<dbReference type="InterPro" id="IPR003329">
    <property type="entry name" value="Cytidylyl_trans"/>
</dbReference>
<dbReference type="SUPFAM" id="SSF53448">
    <property type="entry name" value="Nucleotide-diphospho-sugar transferases"/>
    <property type="match status" value="1"/>
</dbReference>
<dbReference type="RefSeq" id="WP_344052341.1">
    <property type="nucleotide sequence ID" value="NZ_BAAAPK010000001.1"/>
</dbReference>
<dbReference type="Gene3D" id="3.90.550.10">
    <property type="entry name" value="Spore Coat Polysaccharide Biosynthesis Protein SpsA, Chain A"/>
    <property type="match status" value="1"/>
</dbReference>
<evidence type="ECO:0000313" key="2">
    <source>
        <dbReference type="Proteomes" id="UP001500596"/>
    </source>
</evidence>
<dbReference type="Pfam" id="PF02348">
    <property type="entry name" value="CTP_transf_3"/>
    <property type="match status" value="1"/>
</dbReference>
<dbReference type="PANTHER" id="PTHR42866:SF1">
    <property type="entry name" value="SPORE COAT POLYSACCHARIDE BIOSYNTHESIS PROTEIN SPSF"/>
    <property type="match status" value="1"/>
</dbReference>
<dbReference type="EMBL" id="BAAAPK010000001">
    <property type="protein sequence ID" value="GAA1668311.1"/>
    <property type="molecule type" value="Genomic_DNA"/>
</dbReference>
<organism evidence="1 2">
    <name type="scientific">Microbacterium lacus</name>
    <dbReference type="NCBI Taxonomy" id="415217"/>
    <lineage>
        <taxon>Bacteria</taxon>
        <taxon>Bacillati</taxon>
        <taxon>Actinomycetota</taxon>
        <taxon>Actinomycetes</taxon>
        <taxon>Micrococcales</taxon>
        <taxon>Microbacteriaceae</taxon>
        <taxon>Microbacterium</taxon>
    </lineage>
</organism>